<keyword evidence="2" id="KW-1185">Reference proteome</keyword>
<organism evidence="1 2">
    <name type="scientific">Helicobacter didelphidarum</name>
    <dbReference type="NCBI Taxonomy" id="2040648"/>
    <lineage>
        <taxon>Bacteria</taxon>
        <taxon>Pseudomonadati</taxon>
        <taxon>Campylobacterota</taxon>
        <taxon>Epsilonproteobacteria</taxon>
        <taxon>Campylobacterales</taxon>
        <taxon>Helicobacteraceae</taxon>
        <taxon>Helicobacter</taxon>
    </lineage>
</organism>
<dbReference type="Proteomes" id="UP000256379">
    <property type="component" value="Unassembled WGS sequence"/>
</dbReference>
<gene>
    <name evidence="1" type="ORF">CQA53_02220</name>
</gene>
<comment type="caution">
    <text evidence="1">The sequence shown here is derived from an EMBL/GenBank/DDBJ whole genome shotgun (WGS) entry which is preliminary data.</text>
</comment>
<proteinExistence type="predicted"/>
<dbReference type="EMBL" id="NXLQ01000002">
    <property type="protein sequence ID" value="RDU67092.1"/>
    <property type="molecule type" value="Genomic_DNA"/>
</dbReference>
<accession>A0A3D8IPE9</accession>
<reference evidence="1 2" key="1">
    <citation type="submission" date="2018-04" db="EMBL/GenBank/DDBJ databases">
        <title>Novel Campyloabacter and Helicobacter Species and Strains.</title>
        <authorList>
            <person name="Mannion A.J."/>
            <person name="Shen Z."/>
            <person name="Fox J.G."/>
        </authorList>
    </citation>
    <scope>NUCLEOTIDE SEQUENCE [LARGE SCALE GENOMIC DNA]</scope>
    <source>
        <strain evidence="1 2">MIT 17-337</strain>
    </source>
</reference>
<sequence>MSIFFFYMFQLAIAQTTLSKEILLHKIQNIYMQDSTIYNIKSQNSKLQCMLSKNERENAILDTSSAIYPYYNMLLEVNRNDIQSSKISQDLLMNAVRNRESLAMLLALQLYFSKRCERCERVRDISYFGYYYTKDFDMNKILSTEGGDFYRSYVLNGEAFLCNALEQNDPRDFLMAYANFMLAGLHTRAINALLHGIKTTNDNALFATFKFLTSNDFIMTNNLYGVYLLNLLSIQDNSNVFGNILSLRHFKNLKVLENHAPYNYILTSTMIRDINMGRVLSPFHKLTTHATLHEFYDKKRHYENEIQNVNLRILQNANTKECYEYYQILQLKQKLQRVTQYPYATTYMKELK</sequence>
<protein>
    <submittedName>
        <fullName evidence="1">Uncharacterized protein</fullName>
    </submittedName>
</protein>
<dbReference type="AlphaFoldDB" id="A0A3D8IPE9"/>
<evidence type="ECO:0000313" key="2">
    <source>
        <dbReference type="Proteomes" id="UP000256379"/>
    </source>
</evidence>
<evidence type="ECO:0000313" key="1">
    <source>
        <dbReference type="EMBL" id="RDU67092.1"/>
    </source>
</evidence>
<name>A0A3D8IPE9_9HELI</name>